<dbReference type="PROSITE" id="PS00478">
    <property type="entry name" value="LIM_DOMAIN_1"/>
    <property type="match status" value="1"/>
</dbReference>
<dbReference type="GO" id="GO:0030695">
    <property type="term" value="F:GTPase regulator activity"/>
    <property type="evidence" value="ECO:0007669"/>
    <property type="project" value="UniProtKB-ARBA"/>
</dbReference>
<evidence type="ECO:0000256" key="2">
    <source>
        <dbReference type="ARBA" id="ARBA00022737"/>
    </source>
</evidence>
<proteinExistence type="predicted"/>
<dbReference type="Proteomes" id="UP001310594">
    <property type="component" value="Unassembled WGS sequence"/>
</dbReference>
<comment type="caution">
    <text evidence="8">The sequence shown here is derived from an EMBL/GenBank/DDBJ whole genome shotgun (WGS) entry which is preliminary data.</text>
</comment>
<feature type="region of interest" description="Disordered" evidence="6">
    <location>
        <begin position="255"/>
        <end position="343"/>
    </location>
</feature>
<evidence type="ECO:0000256" key="4">
    <source>
        <dbReference type="ARBA" id="ARBA00023038"/>
    </source>
</evidence>
<gene>
    <name evidence="8" type="ORF">LTR97_012608</name>
</gene>
<dbReference type="PANTHER" id="PTHR24205">
    <property type="entry name" value="FOUR AND A HALF LIM DOMAINS PROTEIN"/>
    <property type="match status" value="1"/>
</dbReference>
<feature type="compositionally biased region" description="Low complexity" evidence="6">
    <location>
        <begin position="300"/>
        <end position="334"/>
    </location>
</feature>
<organism evidence="8 9">
    <name type="scientific">Elasticomyces elasticus</name>
    <dbReference type="NCBI Taxonomy" id="574655"/>
    <lineage>
        <taxon>Eukaryota</taxon>
        <taxon>Fungi</taxon>
        <taxon>Dikarya</taxon>
        <taxon>Ascomycota</taxon>
        <taxon>Pezizomycotina</taxon>
        <taxon>Dothideomycetes</taxon>
        <taxon>Dothideomycetidae</taxon>
        <taxon>Mycosphaerellales</taxon>
        <taxon>Teratosphaeriaceae</taxon>
        <taxon>Elasticomyces</taxon>
    </lineage>
</organism>
<dbReference type="PROSITE" id="PS50023">
    <property type="entry name" value="LIM_DOMAIN_2"/>
    <property type="match status" value="1"/>
</dbReference>
<dbReference type="Pfam" id="PF00412">
    <property type="entry name" value="LIM"/>
    <property type="match status" value="1"/>
</dbReference>
<dbReference type="InterPro" id="IPR001781">
    <property type="entry name" value="Znf_LIM"/>
</dbReference>
<dbReference type="CDD" id="cd09392">
    <property type="entry name" value="LIM2_Lrg1p_like"/>
    <property type="match status" value="1"/>
</dbReference>
<accession>A0AAN7VWJ3</accession>
<evidence type="ECO:0000256" key="1">
    <source>
        <dbReference type="ARBA" id="ARBA00022723"/>
    </source>
</evidence>
<dbReference type="GO" id="GO:0003712">
    <property type="term" value="F:transcription coregulator activity"/>
    <property type="evidence" value="ECO:0007669"/>
    <property type="project" value="TreeGrafter"/>
</dbReference>
<dbReference type="GO" id="GO:0046872">
    <property type="term" value="F:metal ion binding"/>
    <property type="evidence" value="ECO:0007669"/>
    <property type="project" value="UniProtKB-KW"/>
</dbReference>
<keyword evidence="1 5" id="KW-0479">Metal-binding</keyword>
<dbReference type="SUPFAM" id="SSF57716">
    <property type="entry name" value="Glucocorticoid receptor-like (DNA-binding domain)"/>
    <property type="match status" value="2"/>
</dbReference>
<keyword evidence="2" id="KW-0677">Repeat</keyword>
<sequence length="579" mass="63497">MAIYDLSCKYKDAPRTFVIISSEIAVISASLSQLQALILSQKNPEKLLRSRPEIAATLDTSLTGCMVLFSCLDEEVREVSRHVRGLGNLSWVGRVKTVWKQAKFQELLDAIRGQQVAINTLMQLLQILEDRGSVYSSADSIMASSELEFDFDDIIVNSAAYRRALAAARHQHATFQSPQPAEPDGDLIDFSDSNTIRQLPVGSANTDMQAISEDLLGIRFSIAMDDPILTPERYAELPLDEASSDASRLRLVDAPGTQALPNTETAVDGLSSSTTPASGASTSMDELDFTRSSEVLEVQSPSSGTRSSTASPSSALSTRGQSGASLSSPASSVSDAKDRPQQRSCHKIVATKFLPVPDKPPNQVPFCEQCYFRRLDLLCAKCGEALRGSYIRALDRKYHVEHFTCTACPHVFDALESYYEHDGEVYCLEHYSLSGAKLCTGCTLPILKQFVEINRNGSEQIWHPECYNIYKFWNVKMAKQIKIRNTGGFWIAEDGQRLDSVSLAHHVGSAEATIADVWSTLSTYEETMADGISRVSSHISEKSSLAVPEIALLLSMVGVVFRALDSIDQRRLLSGLASK</sequence>
<name>A0AAN7VWJ3_9PEZI</name>
<dbReference type="PANTHER" id="PTHR24205:SF16">
    <property type="entry name" value="GH01042P-RELATED"/>
    <property type="match status" value="1"/>
</dbReference>
<dbReference type="Gene3D" id="2.10.110.10">
    <property type="entry name" value="Cysteine Rich Protein"/>
    <property type="match status" value="3"/>
</dbReference>
<evidence type="ECO:0000256" key="5">
    <source>
        <dbReference type="PROSITE-ProRule" id="PRU00125"/>
    </source>
</evidence>
<evidence type="ECO:0000259" key="7">
    <source>
        <dbReference type="PROSITE" id="PS50023"/>
    </source>
</evidence>
<keyword evidence="3 5" id="KW-0862">Zinc</keyword>
<feature type="domain" description="LIM zinc-binding" evidence="7">
    <location>
        <begin position="377"/>
        <end position="437"/>
    </location>
</feature>
<reference evidence="8" key="1">
    <citation type="submission" date="2023-08" db="EMBL/GenBank/DDBJ databases">
        <title>Black Yeasts Isolated from many extreme environments.</title>
        <authorList>
            <person name="Coleine C."/>
            <person name="Stajich J.E."/>
            <person name="Selbmann L."/>
        </authorList>
    </citation>
    <scope>NUCLEOTIDE SEQUENCE</scope>
    <source>
        <strain evidence="8">CCFEE 5810</strain>
    </source>
</reference>
<keyword evidence="4 5" id="KW-0440">LIM domain</keyword>
<evidence type="ECO:0000256" key="3">
    <source>
        <dbReference type="ARBA" id="ARBA00022833"/>
    </source>
</evidence>
<protein>
    <recommendedName>
        <fullName evidence="7">LIM zinc-binding domain-containing protein</fullName>
    </recommendedName>
</protein>
<dbReference type="AlphaFoldDB" id="A0AAN7VWJ3"/>
<dbReference type="GO" id="GO:0005634">
    <property type="term" value="C:nucleus"/>
    <property type="evidence" value="ECO:0007669"/>
    <property type="project" value="TreeGrafter"/>
</dbReference>
<dbReference type="EMBL" id="JAVRQU010000028">
    <property type="protein sequence ID" value="KAK5689848.1"/>
    <property type="molecule type" value="Genomic_DNA"/>
</dbReference>
<evidence type="ECO:0000256" key="6">
    <source>
        <dbReference type="SAM" id="MobiDB-lite"/>
    </source>
</evidence>
<feature type="compositionally biased region" description="Low complexity" evidence="6">
    <location>
        <begin position="271"/>
        <end position="283"/>
    </location>
</feature>
<dbReference type="SMART" id="SM00132">
    <property type="entry name" value="LIM"/>
    <property type="match status" value="1"/>
</dbReference>
<evidence type="ECO:0000313" key="9">
    <source>
        <dbReference type="Proteomes" id="UP001310594"/>
    </source>
</evidence>
<evidence type="ECO:0000313" key="8">
    <source>
        <dbReference type="EMBL" id="KAK5689848.1"/>
    </source>
</evidence>